<name>A0A8J2SN52_9STRA</name>
<feature type="region of interest" description="Disordered" evidence="1">
    <location>
        <begin position="185"/>
        <end position="207"/>
    </location>
</feature>
<evidence type="ECO:0000313" key="3">
    <source>
        <dbReference type="Proteomes" id="UP000789595"/>
    </source>
</evidence>
<proteinExistence type="predicted"/>
<sequence length="207" mass="22056">MDDSSDDGAAVLAHATPGRRHSWASVHTPIDWSSAASLRAELARVDARRATLLNALAALEDGVEALQNSSSDEESCCDLTQATAEGGDRTPPPPSESSDEDLVDLTQSRVRARDAPTPARDGASSSSDDDDGNREADVRVAIAQRIKASPELYEPILLRKKVDVNAIASVCGADAKTVKAYLDDEGVPNVRRRAAPKRTRVRSPQTS</sequence>
<keyword evidence="3" id="KW-1185">Reference proteome</keyword>
<comment type="caution">
    <text evidence="2">The sequence shown here is derived from an EMBL/GenBank/DDBJ whole genome shotgun (WGS) entry which is preliminary data.</text>
</comment>
<feature type="region of interest" description="Disordered" evidence="1">
    <location>
        <begin position="82"/>
        <end position="136"/>
    </location>
</feature>
<protein>
    <submittedName>
        <fullName evidence="2">Uncharacterized protein</fullName>
    </submittedName>
</protein>
<dbReference type="EMBL" id="CAKKNE010000003">
    <property type="protein sequence ID" value="CAH0370454.1"/>
    <property type="molecule type" value="Genomic_DNA"/>
</dbReference>
<evidence type="ECO:0000313" key="2">
    <source>
        <dbReference type="EMBL" id="CAH0370454.1"/>
    </source>
</evidence>
<reference evidence="2" key="1">
    <citation type="submission" date="2021-11" db="EMBL/GenBank/DDBJ databases">
        <authorList>
            <consortium name="Genoscope - CEA"/>
            <person name="William W."/>
        </authorList>
    </citation>
    <scope>NUCLEOTIDE SEQUENCE</scope>
</reference>
<dbReference type="AlphaFoldDB" id="A0A8J2SN52"/>
<feature type="compositionally biased region" description="Basic residues" evidence="1">
    <location>
        <begin position="190"/>
        <end position="201"/>
    </location>
</feature>
<accession>A0A8J2SN52</accession>
<evidence type="ECO:0000256" key="1">
    <source>
        <dbReference type="SAM" id="MobiDB-lite"/>
    </source>
</evidence>
<dbReference type="Proteomes" id="UP000789595">
    <property type="component" value="Unassembled WGS sequence"/>
</dbReference>
<organism evidence="2 3">
    <name type="scientific">Pelagomonas calceolata</name>
    <dbReference type="NCBI Taxonomy" id="35677"/>
    <lineage>
        <taxon>Eukaryota</taxon>
        <taxon>Sar</taxon>
        <taxon>Stramenopiles</taxon>
        <taxon>Ochrophyta</taxon>
        <taxon>Pelagophyceae</taxon>
        <taxon>Pelagomonadales</taxon>
        <taxon>Pelagomonadaceae</taxon>
        <taxon>Pelagomonas</taxon>
    </lineage>
</organism>
<gene>
    <name evidence="2" type="ORF">PECAL_3P03440</name>
</gene>